<dbReference type="PROSITE" id="PS51060">
    <property type="entry name" value="PARP_ALPHA_HD"/>
    <property type="match status" value="2"/>
</dbReference>
<dbReference type="CDD" id="cd07997">
    <property type="entry name" value="WGR_PARP"/>
    <property type="match status" value="1"/>
</dbReference>
<evidence type="ECO:0000259" key="12">
    <source>
        <dbReference type="PROSITE" id="PS51059"/>
    </source>
</evidence>
<dbReference type="Pfam" id="PF02668">
    <property type="entry name" value="TauD"/>
    <property type="match status" value="1"/>
</dbReference>
<dbReference type="PANTHER" id="PTHR10459:SF60">
    <property type="entry name" value="POLY [ADP-RIBOSE] POLYMERASE 2"/>
    <property type="match status" value="1"/>
</dbReference>
<evidence type="ECO:0000256" key="3">
    <source>
        <dbReference type="ARBA" id="ARBA00022679"/>
    </source>
</evidence>
<evidence type="ECO:0000256" key="1">
    <source>
        <dbReference type="ARBA" id="ARBA00004123"/>
    </source>
</evidence>
<dbReference type="SUPFAM" id="SSF142921">
    <property type="entry name" value="WGR domain-like"/>
    <property type="match status" value="2"/>
</dbReference>
<dbReference type="KEGG" id="pif:PITG_17599"/>
<dbReference type="InterPro" id="IPR004102">
    <property type="entry name" value="Poly(ADP-ribose)pol_reg_dom"/>
</dbReference>
<dbReference type="Gene3D" id="1.20.142.10">
    <property type="entry name" value="Poly(ADP-ribose) polymerase, regulatory domain"/>
    <property type="match status" value="2"/>
</dbReference>
<feature type="compositionally biased region" description="Low complexity" evidence="11">
    <location>
        <begin position="1"/>
        <end position="19"/>
    </location>
</feature>
<feature type="compositionally biased region" description="Basic residues" evidence="11">
    <location>
        <begin position="1050"/>
        <end position="1061"/>
    </location>
</feature>
<keyword evidence="3 9" id="KW-0808">Transferase</keyword>
<feature type="domain" description="WGR" evidence="14">
    <location>
        <begin position="392"/>
        <end position="491"/>
    </location>
</feature>
<dbReference type="PANTHER" id="PTHR10459">
    <property type="entry name" value="DNA LIGASE"/>
    <property type="match status" value="1"/>
</dbReference>
<dbReference type="OrthoDB" id="2017365at2759"/>
<evidence type="ECO:0000256" key="7">
    <source>
        <dbReference type="ARBA" id="ARBA00023242"/>
    </source>
</evidence>
<feature type="domain" description="WGR" evidence="14">
    <location>
        <begin position="874"/>
        <end position="974"/>
    </location>
</feature>
<sequence length="1353" mass="152333">MAPQQQDTQSAGTSTTASSIAEKSESVTKHKPIKNALNDEVEHFEFDHPELRSVFPTTKHDPIPVLQYEDRGLMADPTFKNLLKDASVTQLSPRIGTELSGIQLHQLTNAQRDELALLVSHRGVIFFRDQEINIEQQLDLGRYYGPLHVHQNLGHPEGHPVVLVVEDSVGDSDRIIQRQQYDPDNVWHSDVSNERQPPSYTSFKVLTNPPLGGGTLWASAYEAYERLTPPFKTFIEGLTAIHSSKAQAERAGRRGHTIRRAPVEFEHPVVRTHPVTGRKALFVNPAFTRRIPQLSSRESDAVLKVLYKHITEGHEFQVRFRWTKNAAAVWDNHITTHFATFDYLPGNRHAVRVTTQKEIPYLDERPFSSFFNSHPMASTATIVDPQSCCSANAELYRDGDGMRWSFMLNLTDISYGTYGNNKFYMGQLIVDRGRFVVFRKWGRVGAKTPQSKTEFYSSVEEAEWAFQKVFQSKSGNKWPLTEPFVRKKGKYFLVELDDGEPEGSSADVEAKVEEKHAVASKLPREVQSIVQLICDPEVVTREMASLNVDLKRFPLGKLSKAQISQGYEILQRLSAALEEMEQLATASAPATKAKAGAKSRRKAKAKAKGPTAATTKSLSALQAAIKSLSSEFYSLIPHDFGRSLPPAIDTMADLKLKLELLEVLSNLEISQMLRKQEAEKRSGPAIHPLDMHYNMLNTNMEPLKKRGKEYKIIERFIQKTHGGSKLSINTILKIARPDEDTHKDVLGSLDNHMLLWHGSRLSNFVGILSQGLRIAPPEAPKNGYQFGKGAVLLLADVALGTPFKTPNGEFLDYKTVKEQRGCDSTHGLGRMAPAENEFETLPDGVVVPAGTLKAVDGSQYLMYNEFIVYRREQVQLRYLDANGVTWSFMLNYTNISFGTYGNNKFYMVQLIQVGNNFMVFRKWGRVGAKNPQRALERYNTSLEKAQASFTKKFLDKSGNAWPLTGPFEKVEGKYVLVELDDEVAEEEEQMSDVEKEEEEVASTLHETVQEVLKISRGYALLQQLSEVLKEIEDLNKVAANTHEAPPAKRTGTRRSTRVKRAAKPNAVQIRRLKAGLKTLSSEFYTLIPHDFGRNLPPPIDSLDEVKLKSDLLEVLANIEISQKLQAEKKKNAKKNAGAKLNSLDAQYNMLNVKMEPLPEATEEFRIIEKYVETTHAPTHVQYKLRIKSVLKIARPNEEKFKDVFQSVNNHKLLWHGSRLSNVIGILSKGLRVAPPEAPNNGYMFGKGVRGDYFTEVALGAPYKAQEADDLTYTTLKKTKGCDSTHGVGRMSALEEDYETMEDDVVVPIGELMPSDGSGSLLYNEFIVYRQEQVKLRYLVNLDFLFEDEEEEEA</sequence>
<keyword evidence="2 9" id="KW-0328">Glycosyltransferase</keyword>
<dbReference type="STRING" id="403677.D0NWS2"/>
<gene>
    <name evidence="15" type="ORF">PITG_17599</name>
</gene>
<dbReference type="Proteomes" id="UP000006643">
    <property type="component" value="Unassembled WGS sequence"/>
</dbReference>
<dbReference type="RefSeq" id="XP_002896478.1">
    <property type="nucleotide sequence ID" value="XM_002896432.1"/>
</dbReference>
<dbReference type="PROSITE" id="PS51977">
    <property type="entry name" value="WGR"/>
    <property type="match status" value="2"/>
</dbReference>
<evidence type="ECO:0000256" key="6">
    <source>
        <dbReference type="ARBA" id="ARBA00023027"/>
    </source>
</evidence>
<dbReference type="Gene3D" id="3.90.228.10">
    <property type="match status" value="4"/>
</dbReference>
<dbReference type="InterPro" id="IPR042098">
    <property type="entry name" value="TauD-like_sf"/>
</dbReference>
<dbReference type="InterPro" id="IPR036616">
    <property type="entry name" value="Poly(ADP-ribose)pol_reg_dom_sf"/>
</dbReference>
<dbReference type="SMART" id="SM00773">
    <property type="entry name" value="WGR"/>
    <property type="match status" value="2"/>
</dbReference>
<feature type="region of interest" description="Disordered" evidence="11">
    <location>
        <begin position="587"/>
        <end position="612"/>
    </location>
</feature>
<keyword evidence="4" id="KW-0548">Nucleotidyltransferase</keyword>
<evidence type="ECO:0000256" key="9">
    <source>
        <dbReference type="RuleBase" id="RU362114"/>
    </source>
</evidence>
<dbReference type="HOGENOM" id="CLU_005709_0_0_1"/>
<dbReference type="GO" id="GO:0005730">
    <property type="term" value="C:nucleolus"/>
    <property type="evidence" value="ECO:0007669"/>
    <property type="project" value="TreeGrafter"/>
</dbReference>
<name>D0NWS2_PHYIT</name>
<organism evidence="15 16">
    <name type="scientific">Phytophthora infestans (strain T30-4)</name>
    <name type="common">Potato late blight agent</name>
    <dbReference type="NCBI Taxonomy" id="403677"/>
    <lineage>
        <taxon>Eukaryota</taxon>
        <taxon>Sar</taxon>
        <taxon>Stramenopiles</taxon>
        <taxon>Oomycota</taxon>
        <taxon>Peronosporomycetes</taxon>
        <taxon>Peronosporales</taxon>
        <taxon>Peronosporaceae</taxon>
        <taxon>Phytophthora</taxon>
    </lineage>
</organism>
<dbReference type="Pfam" id="PF00644">
    <property type="entry name" value="PARP"/>
    <property type="match status" value="2"/>
</dbReference>
<evidence type="ECO:0000256" key="11">
    <source>
        <dbReference type="SAM" id="MobiDB-lite"/>
    </source>
</evidence>
<dbReference type="GO" id="GO:1990404">
    <property type="term" value="F:NAD+-protein mono-ADP-ribosyltransferase activity"/>
    <property type="evidence" value="ECO:0007669"/>
    <property type="project" value="TreeGrafter"/>
</dbReference>
<keyword evidence="16" id="KW-1185">Reference proteome</keyword>
<dbReference type="GO" id="GO:0006302">
    <property type="term" value="P:double-strand break repair"/>
    <property type="evidence" value="ECO:0007669"/>
    <property type="project" value="TreeGrafter"/>
</dbReference>
<dbReference type="GO" id="GO:0070212">
    <property type="term" value="P:protein poly-ADP-ribosylation"/>
    <property type="evidence" value="ECO:0007669"/>
    <property type="project" value="TreeGrafter"/>
</dbReference>
<dbReference type="Gene3D" id="3.60.130.10">
    <property type="entry name" value="Clavaminate synthase-like"/>
    <property type="match status" value="1"/>
</dbReference>
<feature type="region of interest" description="Disordered" evidence="11">
    <location>
        <begin position="1"/>
        <end position="32"/>
    </location>
</feature>
<dbReference type="Pfam" id="PF05406">
    <property type="entry name" value="WGR"/>
    <property type="match status" value="2"/>
</dbReference>
<dbReference type="PROSITE" id="PS51059">
    <property type="entry name" value="PARP_CATALYTIC"/>
    <property type="match status" value="2"/>
</dbReference>
<evidence type="ECO:0000313" key="16">
    <source>
        <dbReference type="Proteomes" id="UP000006643"/>
    </source>
</evidence>
<dbReference type="InterPro" id="IPR008893">
    <property type="entry name" value="WGR_domain"/>
</dbReference>
<dbReference type="InterPro" id="IPR012317">
    <property type="entry name" value="Poly(ADP-ribose)pol_cat_dom"/>
</dbReference>
<evidence type="ECO:0000256" key="8">
    <source>
        <dbReference type="ARBA" id="ARBA00033987"/>
    </source>
</evidence>
<evidence type="ECO:0000259" key="13">
    <source>
        <dbReference type="PROSITE" id="PS51060"/>
    </source>
</evidence>
<dbReference type="GO" id="GO:0016491">
    <property type="term" value="F:oxidoreductase activity"/>
    <property type="evidence" value="ECO:0007669"/>
    <property type="project" value="UniProtKB-KW"/>
</dbReference>
<dbReference type="GO" id="GO:0016779">
    <property type="term" value="F:nucleotidyltransferase activity"/>
    <property type="evidence" value="ECO:0007669"/>
    <property type="project" value="UniProtKB-KW"/>
</dbReference>
<dbReference type="OMA" id="EDPLHYR"/>
<keyword evidence="10" id="KW-0175">Coiled coil</keyword>
<keyword evidence="5" id="KW-0560">Oxidoreductase</keyword>
<dbReference type="Pfam" id="PF02877">
    <property type="entry name" value="PARP_reg"/>
    <property type="match status" value="2"/>
</dbReference>
<dbReference type="EC" id="2.4.2.-" evidence="9"/>
<dbReference type="EMBL" id="DS028177">
    <property type="protein sequence ID" value="EEY67505.1"/>
    <property type="molecule type" value="Genomic_DNA"/>
</dbReference>
<keyword evidence="7" id="KW-0539">Nucleus</keyword>
<dbReference type="InterPro" id="IPR003819">
    <property type="entry name" value="TauD/TfdA-like"/>
</dbReference>
<feature type="coiled-coil region" evidence="10">
    <location>
        <begin position="976"/>
        <end position="1041"/>
    </location>
</feature>
<proteinExistence type="predicted"/>
<evidence type="ECO:0000259" key="14">
    <source>
        <dbReference type="PROSITE" id="PS51977"/>
    </source>
</evidence>
<keyword evidence="6 9" id="KW-0520">NAD</keyword>
<feature type="domain" description="PARP catalytic" evidence="12">
    <location>
        <begin position="1141"/>
        <end position="1350"/>
    </location>
</feature>
<dbReference type="InterPro" id="IPR050800">
    <property type="entry name" value="ARTD/PARP"/>
</dbReference>
<dbReference type="GeneID" id="9471180"/>
<evidence type="ECO:0000256" key="5">
    <source>
        <dbReference type="ARBA" id="ARBA00023002"/>
    </source>
</evidence>
<dbReference type="SUPFAM" id="SSF51197">
    <property type="entry name" value="Clavaminate synthase-like"/>
    <property type="match status" value="1"/>
</dbReference>
<feature type="compositionally biased region" description="Basic residues" evidence="11">
    <location>
        <begin position="595"/>
        <end position="607"/>
    </location>
</feature>
<comment type="catalytic activity">
    <reaction evidence="8">
        <text>NAD(+) + (ADP-D-ribosyl)n-acceptor = nicotinamide + (ADP-D-ribosyl)n+1-acceptor + H(+).</text>
        <dbReference type="EC" id="2.4.2.30"/>
    </reaction>
</comment>
<dbReference type="InParanoid" id="D0NWS2"/>
<dbReference type="SUPFAM" id="SSF56399">
    <property type="entry name" value="ADP-ribosylation"/>
    <property type="match status" value="2"/>
</dbReference>
<dbReference type="InterPro" id="IPR036930">
    <property type="entry name" value="WGR_dom_sf"/>
</dbReference>
<evidence type="ECO:0000256" key="10">
    <source>
        <dbReference type="SAM" id="Coils"/>
    </source>
</evidence>
<dbReference type="FunFam" id="3.60.130.10:FF:000003">
    <property type="entry name" value="Alpha-ketoglutarate-dependent taurine dioxygenase"/>
    <property type="match status" value="1"/>
</dbReference>
<feature type="domain" description="PARP alpha-helical" evidence="13">
    <location>
        <begin position="976"/>
        <end position="1126"/>
    </location>
</feature>
<evidence type="ECO:0000256" key="2">
    <source>
        <dbReference type="ARBA" id="ARBA00022676"/>
    </source>
</evidence>
<accession>D0NWS2</accession>
<dbReference type="eggNOG" id="KOG1037">
    <property type="taxonomic scope" value="Eukaryota"/>
</dbReference>
<comment type="subcellular location">
    <subcellularLocation>
        <location evidence="1">Nucleus</location>
    </subcellularLocation>
</comment>
<reference evidence="16" key="1">
    <citation type="journal article" date="2009" name="Nature">
        <title>Genome sequence and analysis of the Irish potato famine pathogen Phytophthora infestans.</title>
        <authorList>
            <consortium name="The Broad Institute Genome Sequencing Platform"/>
            <person name="Haas B.J."/>
            <person name="Kamoun S."/>
            <person name="Zody M.C."/>
            <person name="Jiang R.H."/>
            <person name="Handsaker R.E."/>
            <person name="Cano L.M."/>
            <person name="Grabherr M."/>
            <person name="Kodira C.D."/>
            <person name="Raffaele S."/>
            <person name="Torto-Alalibo T."/>
            <person name="Bozkurt T.O."/>
            <person name="Ah-Fong A.M."/>
            <person name="Alvarado L."/>
            <person name="Anderson V.L."/>
            <person name="Armstrong M.R."/>
            <person name="Avrova A."/>
            <person name="Baxter L."/>
            <person name="Beynon J."/>
            <person name="Boevink P.C."/>
            <person name="Bollmann S.R."/>
            <person name="Bos J.I."/>
            <person name="Bulone V."/>
            <person name="Cai G."/>
            <person name="Cakir C."/>
            <person name="Carrington J.C."/>
            <person name="Chawner M."/>
            <person name="Conti L."/>
            <person name="Costanzo S."/>
            <person name="Ewan R."/>
            <person name="Fahlgren N."/>
            <person name="Fischbach M.A."/>
            <person name="Fugelstad J."/>
            <person name="Gilroy E.M."/>
            <person name="Gnerre S."/>
            <person name="Green P.J."/>
            <person name="Grenville-Briggs L.J."/>
            <person name="Griffith J."/>
            <person name="Grunwald N.J."/>
            <person name="Horn K."/>
            <person name="Horner N.R."/>
            <person name="Hu C.H."/>
            <person name="Huitema E."/>
            <person name="Jeong D.H."/>
            <person name="Jones A.M."/>
            <person name="Jones J.D."/>
            <person name="Jones R.W."/>
            <person name="Karlsson E.K."/>
            <person name="Kunjeti S.G."/>
            <person name="Lamour K."/>
            <person name="Liu Z."/>
            <person name="Ma L."/>
            <person name="Maclean D."/>
            <person name="Chibucos M.C."/>
            <person name="McDonald H."/>
            <person name="McWalters J."/>
            <person name="Meijer H.J."/>
            <person name="Morgan W."/>
            <person name="Morris P.F."/>
            <person name="Munro C.A."/>
            <person name="O'Neill K."/>
            <person name="Ospina-Giraldo M."/>
            <person name="Pinzon A."/>
            <person name="Pritchard L."/>
            <person name="Ramsahoye B."/>
            <person name="Ren Q."/>
            <person name="Restrepo S."/>
            <person name="Roy S."/>
            <person name="Sadanandom A."/>
            <person name="Savidor A."/>
            <person name="Schornack S."/>
            <person name="Schwartz D.C."/>
            <person name="Schumann U.D."/>
            <person name="Schwessinger B."/>
            <person name="Seyer L."/>
            <person name="Sharpe T."/>
            <person name="Silvar C."/>
            <person name="Song J."/>
            <person name="Studholme D.J."/>
            <person name="Sykes S."/>
            <person name="Thines M."/>
            <person name="van de Vondervoort P.J."/>
            <person name="Phuntumart V."/>
            <person name="Wawra S."/>
            <person name="Weide R."/>
            <person name="Win J."/>
            <person name="Young C."/>
            <person name="Zhou S."/>
            <person name="Fry W."/>
            <person name="Meyers B.C."/>
            <person name="van West P."/>
            <person name="Ristaino J."/>
            <person name="Govers F."/>
            <person name="Birch P.R."/>
            <person name="Whisson S.C."/>
            <person name="Judelson H.S."/>
            <person name="Nusbaum C."/>
        </authorList>
    </citation>
    <scope>NUCLEOTIDE SEQUENCE [LARGE SCALE GENOMIC DNA]</scope>
    <source>
        <strain evidence="16">T30-4</strain>
    </source>
</reference>
<protein>
    <recommendedName>
        <fullName evidence="9">Poly [ADP-ribose] polymerase</fullName>
        <shortName evidence="9">PARP</shortName>
        <ecNumber evidence="9">2.4.2.-</ecNumber>
    </recommendedName>
</protein>
<feature type="domain" description="PARP alpha-helical" evidence="13">
    <location>
        <begin position="519"/>
        <end position="675"/>
    </location>
</feature>
<dbReference type="VEuPathDB" id="FungiDB:PITG_17599"/>
<evidence type="ECO:0000313" key="15">
    <source>
        <dbReference type="EMBL" id="EEY67505.1"/>
    </source>
</evidence>
<dbReference type="GO" id="GO:0003950">
    <property type="term" value="F:NAD+ poly-ADP-ribosyltransferase activity"/>
    <property type="evidence" value="ECO:0007669"/>
    <property type="project" value="UniProtKB-UniRule"/>
</dbReference>
<evidence type="ECO:0000256" key="4">
    <source>
        <dbReference type="ARBA" id="ARBA00022695"/>
    </source>
</evidence>
<feature type="region of interest" description="Disordered" evidence="11">
    <location>
        <begin position="1041"/>
        <end position="1061"/>
    </location>
</feature>
<feature type="domain" description="PARP catalytic" evidence="12">
    <location>
        <begin position="687"/>
        <end position="891"/>
    </location>
</feature>
<dbReference type="SUPFAM" id="SSF47587">
    <property type="entry name" value="Domain of poly(ADP-ribose) polymerase"/>
    <property type="match status" value="2"/>
</dbReference>
<dbReference type="CDD" id="cd01437">
    <property type="entry name" value="parp_like"/>
    <property type="match status" value="2"/>
</dbReference>